<feature type="region of interest" description="Disordered" evidence="1">
    <location>
        <begin position="314"/>
        <end position="351"/>
    </location>
</feature>
<organism evidence="3 4">
    <name type="scientific">Tigriopus californicus</name>
    <name type="common">Marine copepod</name>
    <dbReference type="NCBI Taxonomy" id="6832"/>
    <lineage>
        <taxon>Eukaryota</taxon>
        <taxon>Metazoa</taxon>
        <taxon>Ecdysozoa</taxon>
        <taxon>Arthropoda</taxon>
        <taxon>Crustacea</taxon>
        <taxon>Multicrustacea</taxon>
        <taxon>Hexanauplia</taxon>
        <taxon>Copepoda</taxon>
        <taxon>Harpacticoida</taxon>
        <taxon>Harpacticidae</taxon>
        <taxon>Tigriopus</taxon>
    </lineage>
</organism>
<dbReference type="GO" id="GO:0003677">
    <property type="term" value="F:DNA binding"/>
    <property type="evidence" value="ECO:0007669"/>
    <property type="project" value="InterPro"/>
</dbReference>
<dbReference type="Proteomes" id="UP000318571">
    <property type="component" value="Chromosome 10"/>
</dbReference>
<feature type="compositionally biased region" description="Polar residues" evidence="1">
    <location>
        <begin position="225"/>
        <end position="237"/>
    </location>
</feature>
<name>A0A553NDB6_TIGCA</name>
<evidence type="ECO:0000313" key="4">
    <source>
        <dbReference type="Proteomes" id="UP000318571"/>
    </source>
</evidence>
<feature type="region of interest" description="Disordered" evidence="1">
    <location>
        <begin position="841"/>
        <end position="867"/>
    </location>
</feature>
<dbReference type="InterPro" id="IPR001739">
    <property type="entry name" value="Methyl_CpG_DNA-bd"/>
</dbReference>
<dbReference type="Gene3D" id="3.30.890.10">
    <property type="entry name" value="Methyl-cpg-binding Protein 2, Chain A"/>
    <property type="match status" value="1"/>
</dbReference>
<evidence type="ECO:0000313" key="3">
    <source>
        <dbReference type="EMBL" id="TRY63427.1"/>
    </source>
</evidence>
<sequence>MAMTELNETITLESDESKPELIQTGNAVPHPLVHPVWLSPDLLRRTQNAILSQVDRPRDSPALSSSQDSDELEVLAEHIRVRPRFSYVKLPENIQSNLFEAIQEAGFTQREQILEQLNLVMDLISDLKHPVARSALPAFIMNSMVRLGKVHWHQTEQPSDSGRRASGPAQLMPPRWTDNNARSTKRKRSMPQKLVKSRDSPAVSIPPTLTSPGPRGADVGELTITPVSSPENGSMSSGMAKPVTPSRPTDGSLGSQGKDGTSVAAETDQLLASVMVVPTHSKLPPSQPVSPFQNSFQAFIQSPTFQQNMAQIAPSPVERQLSPSTPAPTPASKPAPKRRTKSATARLTATAKGPLSKIPLSLHGPGDLNGAVTISKIASPNRVSIHVGSTAAHGKKKRPSQRPKLLANNEFMKKVAKNSKATNKKIKTLSEILNSSTCPETPQPPNLPQCVSPSCELPAQSMPTPTPMNNTLVFNLDEAKGLSDLKARIKEIQNSGSSAVPETPNSVPKNIVPKTLSLAPSATQNRSKSISPAKKHGHVKKKHNEKNCQKEDIACFIKDLVITNASENNGLSFVSVDIFPRLFSDFSVNLPQLFNVICDLYSQGMNHFQFQGWALSQVSISVAKVILESLGRVPQTLYEHFCAFDSTKPLEASGTDSPSKTKIHEFHDRHEYLETLGLCTVQRARELSEAINSNKRSLRSARRSSDQSSSEGKSRPSSRASEPELDLIHRVSNSVSLKELCSGQLKPMFRVNHVMSNPSVECGAELINSKKPAVINGRKRPLNQSSKSLSINNKDASLPVGWTMIRRPRPGTAKFEVSYQSPTGRRFASLASALNNVRKMQDTPMRKSTVNDCPNDSPNNSPNDSPVIDVRLLPQTKEVTLHVESSNTLIQDKRVTSRARESTKLRPQTRTVNGIRPARKFAGNQVQLREVMVKTGGDDDSEEEPKKKKPRLSKSKRSSSTDQQQQVSPEFQLAGIKLPPHLEAGGWFTSKIEALKYVTATSEAEPRGRTSADYTALELEDEVLRAQLLAPVQSDNKKDGRILVKHWGKTVLDVIELRQWRTKIKARRKELSIGSKDDHLDENGCGQMDKDVIQDATTKAMSPVERLKALYSHLEGVSKCSELPPGWAKRTTTTSKKDDRDSVELEVTYVHKSGHQVETPLGAWQHFHRSNIKNQSVKH</sequence>
<reference evidence="3 4" key="1">
    <citation type="journal article" date="2018" name="Nat. Ecol. Evol.">
        <title>Genomic signatures of mitonuclear coevolution across populations of Tigriopus californicus.</title>
        <authorList>
            <person name="Barreto F.S."/>
            <person name="Watson E.T."/>
            <person name="Lima T.G."/>
            <person name="Willett C.S."/>
            <person name="Edmands S."/>
            <person name="Li W."/>
            <person name="Burton R.S."/>
        </authorList>
    </citation>
    <scope>NUCLEOTIDE SEQUENCE [LARGE SCALE GENOMIC DNA]</scope>
    <source>
        <strain evidence="3 4">San Diego</strain>
    </source>
</reference>
<dbReference type="InterPro" id="IPR016177">
    <property type="entry name" value="DNA-bd_dom_sf"/>
</dbReference>
<feature type="compositionally biased region" description="Low complexity" evidence="1">
    <location>
        <begin position="851"/>
        <end position="866"/>
    </location>
</feature>
<accession>A0A553NDB6</accession>
<feature type="region of interest" description="Disordered" evidence="1">
    <location>
        <begin position="892"/>
        <end position="968"/>
    </location>
</feature>
<dbReference type="AlphaFoldDB" id="A0A553NDB6"/>
<proteinExistence type="predicted"/>
<dbReference type="PROSITE" id="PS50982">
    <property type="entry name" value="MBD"/>
    <property type="match status" value="1"/>
</dbReference>
<feature type="domain" description="MBD" evidence="2">
    <location>
        <begin position="788"/>
        <end position="858"/>
    </location>
</feature>
<evidence type="ECO:0000256" key="1">
    <source>
        <dbReference type="SAM" id="MobiDB-lite"/>
    </source>
</evidence>
<dbReference type="EMBL" id="VCGU01000458">
    <property type="protein sequence ID" value="TRY63427.1"/>
    <property type="molecule type" value="Genomic_DNA"/>
</dbReference>
<dbReference type="SUPFAM" id="SSF54171">
    <property type="entry name" value="DNA-binding domain"/>
    <property type="match status" value="1"/>
</dbReference>
<feature type="region of interest" description="Disordered" evidence="1">
    <location>
        <begin position="153"/>
        <end position="262"/>
    </location>
</feature>
<comment type="caution">
    <text evidence="3">The sequence shown here is derived from an EMBL/GenBank/DDBJ whole genome shotgun (WGS) entry which is preliminary data.</text>
</comment>
<protein>
    <recommendedName>
        <fullName evidence="2">MBD domain-containing protein</fullName>
    </recommendedName>
</protein>
<feature type="region of interest" description="Disordered" evidence="1">
    <location>
        <begin position="521"/>
        <end position="544"/>
    </location>
</feature>
<feature type="compositionally biased region" description="Polar residues" evidence="1">
    <location>
        <begin position="521"/>
        <end position="530"/>
    </location>
</feature>
<gene>
    <name evidence="3" type="ORF">TCAL_14354</name>
</gene>
<evidence type="ECO:0000259" key="2">
    <source>
        <dbReference type="PROSITE" id="PS50982"/>
    </source>
</evidence>
<feature type="compositionally biased region" description="Basic residues" evidence="1">
    <location>
        <begin position="533"/>
        <end position="544"/>
    </location>
</feature>
<feature type="compositionally biased region" description="Low complexity" evidence="1">
    <location>
        <begin position="706"/>
        <end position="720"/>
    </location>
</feature>
<feature type="compositionally biased region" description="Basic residues" evidence="1">
    <location>
        <begin position="947"/>
        <end position="957"/>
    </location>
</feature>
<keyword evidence="4" id="KW-1185">Reference proteome</keyword>
<feature type="region of interest" description="Disordered" evidence="1">
    <location>
        <begin position="690"/>
        <end position="725"/>
    </location>
</feature>
<feature type="compositionally biased region" description="Basic and acidic residues" evidence="1">
    <location>
        <begin position="892"/>
        <end position="904"/>
    </location>
</feature>
<feature type="compositionally biased region" description="Polar residues" evidence="1">
    <location>
        <begin position="246"/>
        <end position="259"/>
    </location>
</feature>